<feature type="region of interest" description="Disordered" evidence="1">
    <location>
        <begin position="1"/>
        <end position="36"/>
    </location>
</feature>
<dbReference type="EMBL" id="SRLO01007845">
    <property type="protein sequence ID" value="TNN27712.1"/>
    <property type="molecule type" value="Genomic_DNA"/>
</dbReference>
<proteinExistence type="predicted"/>
<name>A0A4Z2EHB4_9TELE</name>
<evidence type="ECO:0000313" key="2">
    <source>
        <dbReference type="EMBL" id="TNN27712.1"/>
    </source>
</evidence>
<evidence type="ECO:0000256" key="1">
    <source>
        <dbReference type="SAM" id="MobiDB-lite"/>
    </source>
</evidence>
<organism evidence="2 3">
    <name type="scientific">Liparis tanakae</name>
    <name type="common">Tanaka's snailfish</name>
    <dbReference type="NCBI Taxonomy" id="230148"/>
    <lineage>
        <taxon>Eukaryota</taxon>
        <taxon>Metazoa</taxon>
        <taxon>Chordata</taxon>
        <taxon>Craniata</taxon>
        <taxon>Vertebrata</taxon>
        <taxon>Euteleostomi</taxon>
        <taxon>Actinopterygii</taxon>
        <taxon>Neopterygii</taxon>
        <taxon>Teleostei</taxon>
        <taxon>Neoteleostei</taxon>
        <taxon>Acanthomorphata</taxon>
        <taxon>Eupercaria</taxon>
        <taxon>Perciformes</taxon>
        <taxon>Cottioidei</taxon>
        <taxon>Cottales</taxon>
        <taxon>Liparidae</taxon>
        <taxon>Liparis</taxon>
    </lineage>
</organism>
<dbReference type="Proteomes" id="UP000314294">
    <property type="component" value="Unassembled WGS sequence"/>
</dbReference>
<keyword evidence="3" id="KW-1185">Reference proteome</keyword>
<sequence length="113" mass="12616">MAAGGDVLEVIQGGESLPSPPDIVWHPNRPTSLRRRPPAELEIAKDIERERAPSRRPDTAAVQRPDFNPFFLLAQFCSEDVSQSGMSFGLNWYCLRLAVVTSSERDFDGLETE</sequence>
<protein>
    <submittedName>
        <fullName evidence="2">Uncharacterized protein</fullName>
    </submittedName>
</protein>
<evidence type="ECO:0000313" key="3">
    <source>
        <dbReference type="Proteomes" id="UP000314294"/>
    </source>
</evidence>
<accession>A0A4Z2EHB4</accession>
<comment type="caution">
    <text evidence="2">The sequence shown here is derived from an EMBL/GenBank/DDBJ whole genome shotgun (WGS) entry which is preliminary data.</text>
</comment>
<gene>
    <name evidence="2" type="ORF">EYF80_062142</name>
</gene>
<reference evidence="2 3" key="1">
    <citation type="submission" date="2019-03" db="EMBL/GenBank/DDBJ databases">
        <title>First draft genome of Liparis tanakae, snailfish: a comprehensive survey of snailfish specific genes.</title>
        <authorList>
            <person name="Kim W."/>
            <person name="Song I."/>
            <person name="Jeong J.-H."/>
            <person name="Kim D."/>
            <person name="Kim S."/>
            <person name="Ryu S."/>
            <person name="Song J.Y."/>
            <person name="Lee S.K."/>
        </authorList>
    </citation>
    <scope>NUCLEOTIDE SEQUENCE [LARGE SCALE GENOMIC DNA]</scope>
    <source>
        <tissue evidence="2">Muscle</tissue>
    </source>
</reference>
<dbReference type="AlphaFoldDB" id="A0A4Z2EHB4"/>